<dbReference type="InterPro" id="IPR036010">
    <property type="entry name" value="2Fe-2S_ferredoxin-like_sf"/>
</dbReference>
<proteinExistence type="predicted"/>
<gene>
    <name evidence="2" type="ORF">JMJ56_31030</name>
</gene>
<dbReference type="Proteomes" id="UP000660885">
    <property type="component" value="Unassembled WGS sequence"/>
</dbReference>
<name>A0ABS1UCL7_9PROT</name>
<protein>
    <submittedName>
        <fullName evidence="2">(2Fe-2S)-binding protein</fullName>
    </submittedName>
</protein>
<feature type="domain" description="2Fe-2S ferredoxin-type" evidence="1">
    <location>
        <begin position="1"/>
        <end position="91"/>
    </location>
</feature>
<keyword evidence="3" id="KW-1185">Reference proteome</keyword>
<reference evidence="2 3" key="1">
    <citation type="submission" date="2021-01" db="EMBL/GenBank/DDBJ databases">
        <title>Belnapia mucosa sp. nov. and Belnapia arida sp. nov., isolated from the Tabernas Desert (Almeria, Spain).</title>
        <authorList>
            <person name="Molina-Menor E."/>
            <person name="Vidal-Verdu A."/>
            <person name="Calonge A."/>
            <person name="Satari L."/>
            <person name="Pereto J."/>
            <person name="Porcar M."/>
        </authorList>
    </citation>
    <scope>NUCLEOTIDE SEQUENCE [LARGE SCALE GENOMIC DNA]</scope>
    <source>
        <strain evidence="2 3">T18</strain>
    </source>
</reference>
<dbReference type="PROSITE" id="PS00197">
    <property type="entry name" value="2FE2S_FER_1"/>
    <property type="match status" value="1"/>
</dbReference>
<dbReference type="InterPro" id="IPR012675">
    <property type="entry name" value="Beta-grasp_dom_sf"/>
</dbReference>
<organism evidence="2 3">
    <name type="scientific">Belnapia arida</name>
    <dbReference type="NCBI Taxonomy" id="2804533"/>
    <lineage>
        <taxon>Bacteria</taxon>
        <taxon>Pseudomonadati</taxon>
        <taxon>Pseudomonadota</taxon>
        <taxon>Alphaproteobacteria</taxon>
        <taxon>Acetobacterales</taxon>
        <taxon>Roseomonadaceae</taxon>
        <taxon>Belnapia</taxon>
    </lineage>
</organism>
<dbReference type="SUPFAM" id="SSF54292">
    <property type="entry name" value="2Fe-2S ferredoxin-like"/>
    <property type="match status" value="1"/>
</dbReference>
<accession>A0ABS1UCL7</accession>
<comment type="caution">
    <text evidence="2">The sequence shown here is derived from an EMBL/GenBank/DDBJ whole genome shotgun (WGS) entry which is preliminary data.</text>
</comment>
<evidence type="ECO:0000313" key="2">
    <source>
        <dbReference type="EMBL" id="MBL6082403.1"/>
    </source>
</evidence>
<evidence type="ECO:0000313" key="3">
    <source>
        <dbReference type="Proteomes" id="UP000660885"/>
    </source>
</evidence>
<dbReference type="EMBL" id="JAETWB010000066">
    <property type="protein sequence ID" value="MBL6082403.1"/>
    <property type="molecule type" value="Genomic_DNA"/>
</dbReference>
<dbReference type="Gene3D" id="3.10.20.30">
    <property type="match status" value="1"/>
</dbReference>
<dbReference type="InterPro" id="IPR001041">
    <property type="entry name" value="2Fe-2S_ferredoxin-type"/>
</dbReference>
<dbReference type="InterPro" id="IPR006058">
    <property type="entry name" value="2Fe2S_fd_BS"/>
</dbReference>
<evidence type="ECO:0000259" key="1">
    <source>
        <dbReference type="PROSITE" id="PS51085"/>
    </source>
</evidence>
<sequence length="91" mass="9718">MRFLTSGRQARAEAGISLLRLSIHEKAGIPFKCAGGVCGTCRCRVEQGGGNLAAVTSRERRHLSEAEIAEGWRMACQAFVTGDVVVSWPAA</sequence>
<dbReference type="PROSITE" id="PS51085">
    <property type="entry name" value="2FE2S_FER_2"/>
    <property type="match status" value="1"/>
</dbReference>
<dbReference type="Pfam" id="PF00111">
    <property type="entry name" value="Fer2"/>
    <property type="match status" value="1"/>
</dbReference>
<dbReference type="CDD" id="cd00207">
    <property type="entry name" value="fer2"/>
    <property type="match status" value="1"/>
</dbReference>